<dbReference type="AlphaFoldDB" id="A0AAV9NW63"/>
<accession>A0AAV9NW63</accession>
<feature type="chain" id="PRO_5043575225" evidence="1">
    <location>
        <begin position="17"/>
        <end position="157"/>
    </location>
</feature>
<dbReference type="EMBL" id="JAVRRT010000027">
    <property type="protein sequence ID" value="KAK5163272.1"/>
    <property type="molecule type" value="Genomic_DNA"/>
</dbReference>
<dbReference type="Proteomes" id="UP001337655">
    <property type="component" value="Unassembled WGS sequence"/>
</dbReference>
<dbReference type="RefSeq" id="XP_064653797.1">
    <property type="nucleotide sequence ID" value="XM_064808075.1"/>
</dbReference>
<evidence type="ECO:0000313" key="2">
    <source>
        <dbReference type="EMBL" id="KAK5163272.1"/>
    </source>
</evidence>
<dbReference type="GeneID" id="89932183"/>
<sequence length="157" mass="16643">MHPSAFLASLLPLLAAASPLVERAGGPASVPVPASCAVINPLPFANCGSSNVDGYKPNPDFVTDHLLYQAYFTSGQSQAEDAQQCKEQCFGYGNPGQCKSSFIANQVPTPKGYYGTKGGQLETGCLLFDEYLSPLDFISSKAGRYVNATATDIYCSR</sequence>
<organism evidence="2 3">
    <name type="scientific">Saxophila tyrrhenica</name>
    <dbReference type="NCBI Taxonomy" id="1690608"/>
    <lineage>
        <taxon>Eukaryota</taxon>
        <taxon>Fungi</taxon>
        <taxon>Dikarya</taxon>
        <taxon>Ascomycota</taxon>
        <taxon>Pezizomycotina</taxon>
        <taxon>Dothideomycetes</taxon>
        <taxon>Dothideomycetidae</taxon>
        <taxon>Mycosphaerellales</taxon>
        <taxon>Extremaceae</taxon>
        <taxon>Saxophila</taxon>
    </lineage>
</organism>
<evidence type="ECO:0000313" key="3">
    <source>
        <dbReference type="Proteomes" id="UP001337655"/>
    </source>
</evidence>
<feature type="signal peptide" evidence="1">
    <location>
        <begin position="1"/>
        <end position="16"/>
    </location>
</feature>
<proteinExistence type="predicted"/>
<comment type="caution">
    <text evidence="2">The sequence shown here is derived from an EMBL/GenBank/DDBJ whole genome shotgun (WGS) entry which is preliminary data.</text>
</comment>
<reference evidence="2 3" key="1">
    <citation type="submission" date="2023-08" db="EMBL/GenBank/DDBJ databases">
        <title>Black Yeasts Isolated from many extreme environments.</title>
        <authorList>
            <person name="Coleine C."/>
            <person name="Stajich J.E."/>
            <person name="Selbmann L."/>
        </authorList>
    </citation>
    <scope>NUCLEOTIDE SEQUENCE [LARGE SCALE GENOMIC DNA]</scope>
    <source>
        <strain evidence="2 3">CCFEE 5935</strain>
    </source>
</reference>
<name>A0AAV9NW63_9PEZI</name>
<keyword evidence="1" id="KW-0732">Signal</keyword>
<keyword evidence="3" id="KW-1185">Reference proteome</keyword>
<evidence type="ECO:0000256" key="1">
    <source>
        <dbReference type="SAM" id="SignalP"/>
    </source>
</evidence>
<protein>
    <submittedName>
        <fullName evidence="2">Uncharacterized protein</fullName>
    </submittedName>
</protein>
<gene>
    <name evidence="2" type="ORF">LTR77_010858</name>
</gene>